<dbReference type="STRING" id="1189325.SAMN04488119_103202"/>
<evidence type="ECO:0000313" key="3">
    <source>
        <dbReference type="EMBL" id="SHN56891.1"/>
    </source>
</evidence>
<reference evidence="3 4" key="1">
    <citation type="submission" date="2016-12" db="EMBL/GenBank/DDBJ databases">
        <authorList>
            <person name="Song W.-J."/>
            <person name="Kurnit D.M."/>
        </authorList>
    </citation>
    <scope>NUCLEOTIDE SEQUENCE [LARGE SCALE GENOMIC DNA]</scope>
    <source>
        <strain evidence="3 4">CGMCC 1.10808</strain>
    </source>
</reference>
<evidence type="ECO:0000256" key="1">
    <source>
        <dbReference type="SAM" id="MobiDB-lite"/>
    </source>
</evidence>
<dbReference type="Pfam" id="PF10129">
    <property type="entry name" value="OpgC_C"/>
    <property type="match status" value="2"/>
</dbReference>
<protein>
    <recommendedName>
        <fullName evidence="5">OpgC protein</fullName>
    </recommendedName>
</protein>
<keyword evidence="2" id="KW-1133">Transmembrane helix</keyword>
<keyword evidence="2" id="KW-0472">Membrane</keyword>
<evidence type="ECO:0008006" key="5">
    <source>
        <dbReference type="Google" id="ProtNLM"/>
    </source>
</evidence>
<dbReference type="AlphaFoldDB" id="A0A1M7SEJ0"/>
<feature type="transmembrane region" description="Helical" evidence="2">
    <location>
        <begin position="24"/>
        <end position="47"/>
    </location>
</feature>
<dbReference type="EMBL" id="FRDL01000002">
    <property type="protein sequence ID" value="SHN56891.1"/>
    <property type="molecule type" value="Genomic_DNA"/>
</dbReference>
<dbReference type="RefSeq" id="WP_125458981.1">
    <property type="nucleotide sequence ID" value="NZ_FOHL01000003.1"/>
</dbReference>
<proteinExistence type="predicted"/>
<feature type="transmembrane region" description="Helical" evidence="2">
    <location>
        <begin position="59"/>
        <end position="76"/>
    </location>
</feature>
<feature type="transmembrane region" description="Helical" evidence="2">
    <location>
        <begin position="218"/>
        <end position="236"/>
    </location>
</feature>
<dbReference type="Proteomes" id="UP000184066">
    <property type="component" value="Unassembled WGS sequence"/>
</dbReference>
<sequence>MNAAVGAGLAESGRGTGRDPRLDFFRGLAMFIIFVAHVPNDAWALWIPARFGFSDATEIFVFCSGMASAIAFGGVFARRGWLMGTARIAHRVWQVYWAHVGLFLCVAALLYAVDRLQLGLPDKRYVAAVPIVPFFENTGEALLGLMTLRWTPNYFDILPMYLAILAMIPAMMALHRLGGRGAVAAAALAMWLAAQLGWTHLPSRPWAPEIDWFFNPFGWQLVFFTGFAFGMGWLPAPPVSRALAIAAAAVLLTALPFAWFKIHQGLYLPADWALTEAIARLRAQTEFLWWKSWVGGWRYLHFFALAYLAWLAAGPAGRRLAAPGRRAVPPAGPGRRMLIAAAAAALATAPHAYVDEIRAHLPALDALILALYGEGARALLGFDLFLPAERIGLAQLLHLAALATLVWSALGGRGRGWLAARGWPAAVRVVRKVGSQSLAVFLTSMVLAQAAGVWLDVVGRSPWTNAMVNLTGFAALIATAHAASWFKRQPWRGLPAEPAPSSAEPAPRPAPLAPRKAQPAPDPTRPARSSGPRAMRESCPAAEGRP</sequence>
<feature type="compositionally biased region" description="Low complexity" evidence="1">
    <location>
        <begin position="494"/>
        <end position="505"/>
    </location>
</feature>
<feature type="transmembrane region" description="Helical" evidence="2">
    <location>
        <begin position="96"/>
        <end position="113"/>
    </location>
</feature>
<dbReference type="PANTHER" id="PTHR38592:SF3">
    <property type="entry name" value="BLL4819 PROTEIN"/>
    <property type="match status" value="1"/>
</dbReference>
<feature type="transmembrane region" description="Helical" evidence="2">
    <location>
        <begin position="243"/>
        <end position="262"/>
    </location>
</feature>
<gene>
    <name evidence="3" type="ORF">SAMN05216200_102306</name>
</gene>
<dbReference type="PANTHER" id="PTHR38592">
    <property type="entry name" value="BLL4819 PROTEIN"/>
    <property type="match status" value="1"/>
</dbReference>
<dbReference type="InterPro" id="IPR014550">
    <property type="entry name" value="UCP028704_OpgC"/>
</dbReference>
<keyword evidence="4" id="KW-1185">Reference proteome</keyword>
<feature type="transmembrane region" description="Helical" evidence="2">
    <location>
        <begin position="299"/>
        <end position="316"/>
    </location>
</feature>
<feature type="transmembrane region" description="Helical" evidence="2">
    <location>
        <begin position="154"/>
        <end position="174"/>
    </location>
</feature>
<organism evidence="3 4">
    <name type="scientific">Oceanicella actignis</name>
    <dbReference type="NCBI Taxonomy" id="1189325"/>
    <lineage>
        <taxon>Bacteria</taxon>
        <taxon>Pseudomonadati</taxon>
        <taxon>Pseudomonadota</taxon>
        <taxon>Alphaproteobacteria</taxon>
        <taxon>Rhodobacterales</taxon>
        <taxon>Paracoccaceae</taxon>
        <taxon>Oceanicella</taxon>
    </lineage>
</organism>
<feature type="transmembrane region" description="Helical" evidence="2">
    <location>
        <begin position="433"/>
        <end position="455"/>
    </location>
</feature>
<feature type="transmembrane region" description="Helical" evidence="2">
    <location>
        <begin position="467"/>
        <end position="486"/>
    </location>
</feature>
<accession>A0A1M7SEJ0</accession>
<evidence type="ECO:0000256" key="2">
    <source>
        <dbReference type="SAM" id="Phobius"/>
    </source>
</evidence>
<dbReference type="OrthoDB" id="9775975at2"/>
<feature type="transmembrane region" description="Helical" evidence="2">
    <location>
        <begin position="181"/>
        <end position="198"/>
    </location>
</feature>
<keyword evidence="2" id="KW-0812">Transmembrane</keyword>
<feature type="region of interest" description="Disordered" evidence="1">
    <location>
        <begin position="493"/>
        <end position="546"/>
    </location>
</feature>
<evidence type="ECO:0000313" key="4">
    <source>
        <dbReference type="Proteomes" id="UP000184066"/>
    </source>
</evidence>
<name>A0A1M7SEJ0_9RHOB</name>